<protein>
    <submittedName>
        <fullName evidence="3">RICIN domain-containing protein</fullName>
    </submittedName>
</protein>
<dbReference type="EMBL" id="JBHSIT010000006">
    <property type="protein sequence ID" value="MFC4910112.1"/>
    <property type="molecule type" value="Genomic_DNA"/>
</dbReference>
<reference evidence="4" key="1">
    <citation type="journal article" date="2019" name="Int. J. Syst. Evol. Microbiol.">
        <title>The Global Catalogue of Microorganisms (GCM) 10K type strain sequencing project: providing services to taxonomists for standard genome sequencing and annotation.</title>
        <authorList>
            <consortium name="The Broad Institute Genomics Platform"/>
            <consortium name="The Broad Institute Genome Sequencing Center for Infectious Disease"/>
            <person name="Wu L."/>
            <person name="Ma J."/>
        </authorList>
    </citation>
    <scope>NUCLEOTIDE SEQUENCE [LARGE SCALE GENOMIC DNA]</scope>
    <source>
        <strain evidence="4">KLKA75</strain>
    </source>
</reference>
<dbReference type="InterPro" id="IPR000772">
    <property type="entry name" value="Ricin_B_lectin"/>
</dbReference>
<dbReference type="Pfam" id="PF00652">
    <property type="entry name" value="Ricin_B_lectin"/>
    <property type="match status" value="1"/>
</dbReference>
<evidence type="ECO:0000313" key="3">
    <source>
        <dbReference type="EMBL" id="MFC4910112.1"/>
    </source>
</evidence>
<dbReference type="RefSeq" id="WP_378258157.1">
    <property type="nucleotide sequence ID" value="NZ_JBHSIT010000006.1"/>
</dbReference>
<gene>
    <name evidence="3" type="ORF">ACFPCY_22545</name>
</gene>
<evidence type="ECO:0000313" key="4">
    <source>
        <dbReference type="Proteomes" id="UP001595872"/>
    </source>
</evidence>
<evidence type="ECO:0000259" key="2">
    <source>
        <dbReference type="SMART" id="SM00458"/>
    </source>
</evidence>
<feature type="domain" description="Ricin B lectin" evidence="2">
    <location>
        <begin position="32"/>
        <end position="166"/>
    </location>
</feature>
<dbReference type="SUPFAM" id="SSF50370">
    <property type="entry name" value="Ricin B-like lectins"/>
    <property type="match status" value="1"/>
</dbReference>
<dbReference type="InterPro" id="IPR035992">
    <property type="entry name" value="Ricin_B-like_lectins"/>
</dbReference>
<accession>A0ABV9U0X8</accession>
<dbReference type="SMART" id="SM00458">
    <property type="entry name" value="RICIN"/>
    <property type="match status" value="1"/>
</dbReference>
<keyword evidence="4" id="KW-1185">Reference proteome</keyword>
<dbReference type="PROSITE" id="PS50231">
    <property type="entry name" value="RICIN_B_LECTIN"/>
    <property type="match status" value="1"/>
</dbReference>
<dbReference type="Proteomes" id="UP001595872">
    <property type="component" value="Unassembled WGS sequence"/>
</dbReference>
<evidence type="ECO:0000256" key="1">
    <source>
        <dbReference type="SAM" id="SignalP"/>
    </source>
</evidence>
<feature type="signal peptide" evidence="1">
    <location>
        <begin position="1"/>
        <end position="32"/>
    </location>
</feature>
<feature type="chain" id="PRO_5046085338" evidence="1">
    <location>
        <begin position="33"/>
        <end position="166"/>
    </location>
</feature>
<sequence length="166" mass="18181">MKRPLAWLATGLPAAAVLAVAPVALGSPAADAAQTVSIRTFAGKCLDVKGASRHNDAPIVQYRCNGQNNQRFHLRRLAHGRVQIRTFAGKCLDVRQRSNADNATIVQYHCNGRWNQHFRLGPLHVIGPITTFAHKCLTMKGNIPIDDIPLVQLRCSGLPTQQFTVL</sequence>
<name>A0ABV9U0X8_9ACTN</name>
<organism evidence="3 4">
    <name type="scientific">Actinomadura gamaensis</name>
    <dbReference type="NCBI Taxonomy" id="1763541"/>
    <lineage>
        <taxon>Bacteria</taxon>
        <taxon>Bacillati</taxon>
        <taxon>Actinomycetota</taxon>
        <taxon>Actinomycetes</taxon>
        <taxon>Streptosporangiales</taxon>
        <taxon>Thermomonosporaceae</taxon>
        <taxon>Actinomadura</taxon>
    </lineage>
</organism>
<proteinExistence type="predicted"/>
<keyword evidence="1" id="KW-0732">Signal</keyword>
<dbReference type="CDD" id="cd00161">
    <property type="entry name" value="beta-trefoil_Ricin-like"/>
    <property type="match status" value="1"/>
</dbReference>
<dbReference type="Gene3D" id="2.80.10.50">
    <property type="match status" value="2"/>
</dbReference>
<comment type="caution">
    <text evidence="3">The sequence shown here is derived from an EMBL/GenBank/DDBJ whole genome shotgun (WGS) entry which is preliminary data.</text>
</comment>